<reference evidence="2" key="1">
    <citation type="submission" date="2021-04" db="EMBL/GenBank/DDBJ databases">
        <title>Pseudonocardia sp. nov., isolated from sandy soil of mangrove forest.</title>
        <authorList>
            <person name="Zan Z."/>
            <person name="Huang R."/>
            <person name="Liu W."/>
        </authorList>
    </citation>
    <scope>NUCLEOTIDE SEQUENCE</scope>
    <source>
        <strain evidence="2">S2-4</strain>
    </source>
</reference>
<keyword evidence="3" id="KW-1185">Reference proteome</keyword>
<dbReference type="PRINTS" id="PR00111">
    <property type="entry name" value="ABHYDROLASE"/>
</dbReference>
<comment type="caution">
    <text evidence="2">The sequence shown here is derived from an EMBL/GenBank/DDBJ whole genome shotgun (WGS) entry which is preliminary data.</text>
</comment>
<dbReference type="Pfam" id="PF00561">
    <property type="entry name" value="Abhydrolase_1"/>
    <property type="match status" value="1"/>
</dbReference>
<organism evidence="2 3">
    <name type="scientific">Pseudonocardia humida</name>
    <dbReference type="NCBI Taxonomy" id="2800819"/>
    <lineage>
        <taxon>Bacteria</taxon>
        <taxon>Bacillati</taxon>
        <taxon>Actinomycetota</taxon>
        <taxon>Actinomycetes</taxon>
        <taxon>Pseudonocardiales</taxon>
        <taxon>Pseudonocardiaceae</taxon>
        <taxon>Pseudonocardia</taxon>
    </lineage>
</organism>
<dbReference type="RefSeq" id="WP_252442258.1">
    <property type="nucleotide sequence ID" value="NZ_JAGSOV010000054.1"/>
</dbReference>
<feature type="domain" description="AB hydrolase-1" evidence="1">
    <location>
        <begin position="37"/>
        <end position="292"/>
    </location>
</feature>
<dbReference type="Proteomes" id="UP001165283">
    <property type="component" value="Unassembled WGS sequence"/>
</dbReference>
<dbReference type="PANTHER" id="PTHR43798:SF24">
    <property type="entry name" value="CIS-3-ALKYL-4-ALKYLOXETAN-2-ONE DECARBOXYLASE"/>
    <property type="match status" value="1"/>
</dbReference>
<dbReference type="GO" id="GO:0016787">
    <property type="term" value="F:hydrolase activity"/>
    <property type="evidence" value="ECO:0007669"/>
    <property type="project" value="UniProtKB-KW"/>
</dbReference>
<dbReference type="InterPro" id="IPR000073">
    <property type="entry name" value="AB_hydrolase_1"/>
</dbReference>
<dbReference type="SUPFAM" id="SSF53474">
    <property type="entry name" value="alpha/beta-Hydrolases"/>
    <property type="match status" value="1"/>
</dbReference>
<dbReference type="PRINTS" id="PR00412">
    <property type="entry name" value="EPOXHYDRLASE"/>
</dbReference>
<sequence>MSTAPVFVDPEDESWGHHTLRDAEGHRVHLTRGGTGPAVVCLHGWPGGWFDYRLLRPLLEPVADVVLPDLRGFGGSDRPALPVAGYSRAAQAAVVLAVLDALGIERAVLVGYDIGSSIAIQVARDAPDRVVGLALGNPMNPAAGPLLLAPEHRGEFWYQDFHQLELASALIDGEPRAVAAYLGHFYRHWGGRQEPLGPAHLAALVRAYAEPGAFTASLNWYRSGSSSLPVAVAAARGDAPPAPPVGVPSAVVWGAADPLFPPAFSEGLEAMLPGHRLTVLEDVGHFVPLEAPGELAAAVRSLLPGG</sequence>
<name>A0ABT1A5W8_9PSEU</name>
<protein>
    <submittedName>
        <fullName evidence="2">Alpha/beta hydrolase</fullName>
    </submittedName>
</protein>
<accession>A0ABT1A5W8</accession>
<proteinExistence type="predicted"/>
<dbReference type="InterPro" id="IPR050266">
    <property type="entry name" value="AB_hydrolase_sf"/>
</dbReference>
<dbReference type="InterPro" id="IPR029058">
    <property type="entry name" value="AB_hydrolase_fold"/>
</dbReference>
<keyword evidence="2" id="KW-0378">Hydrolase</keyword>
<dbReference type="Gene3D" id="3.40.50.1820">
    <property type="entry name" value="alpha/beta hydrolase"/>
    <property type="match status" value="1"/>
</dbReference>
<gene>
    <name evidence="2" type="ORF">KDL28_25220</name>
</gene>
<dbReference type="EMBL" id="JAGSOV010000054">
    <property type="protein sequence ID" value="MCO1658370.1"/>
    <property type="molecule type" value="Genomic_DNA"/>
</dbReference>
<evidence type="ECO:0000259" key="1">
    <source>
        <dbReference type="Pfam" id="PF00561"/>
    </source>
</evidence>
<dbReference type="InterPro" id="IPR000639">
    <property type="entry name" value="Epox_hydrolase-like"/>
</dbReference>
<dbReference type="PANTHER" id="PTHR43798">
    <property type="entry name" value="MONOACYLGLYCEROL LIPASE"/>
    <property type="match status" value="1"/>
</dbReference>
<evidence type="ECO:0000313" key="2">
    <source>
        <dbReference type="EMBL" id="MCO1658370.1"/>
    </source>
</evidence>
<evidence type="ECO:0000313" key="3">
    <source>
        <dbReference type="Proteomes" id="UP001165283"/>
    </source>
</evidence>